<reference evidence="5 6" key="1">
    <citation type="submission" date="2016-10" db="EMBL/GenBank/DDBJ databases">
        <title>Silvanigrella aquatica sp. nov., isolated from a freshwater lake located in the Black Forest, Germany, description of Silvanigrellaceae fam. nov., Silvanigrellales ord. nov., reclassification of the order Bdellovibrionales in the class Oligoflexia, reclassification of the families Bacteriovoracaceae and Halobacteriovoraceae in the new order Bacteriovoracales ord. nov., and reclassification of the family Pseudobacteriovoracaceae in the order Oligoflexiales.</title>
        <authorList>
            <person name="Hahn M.W."/>
            <person name="Schmidt J."/>
            <person name="Koll U."/>
            <person name="Rohde M."/>
            <person name="Verbag S."/>
            <person name="Pitt A."/>
            <person name="Nakai R."/>
            <person name="Naganuma T."/>
            <person name="Lang E."/>
        </authorList>
    </citation>
    <scope>NUCLEOTIDE SEQUENCE [LARGE SCALE GENOMIC DNA]</scope>
    <source>
        <strain evidence="5 6">MWH-Nonnen-W8red</strain>
    </source>
</reference>
<dbReference type="RefSeq" id="WP_148698686.1">
    <property type="nucleotide sequence ID" value="NZ_CP017834.1"/>
</dbReference>
<dbReference type="InterPro" id="IPR041338">
    <property type="entry name" value="OSBS_N"/>
</dbReference>
<dbReference type="Proteomes" id="UP000184731">
    <property type="component" value="Chromosome"/>
</dbReference>
<evidence type="ECO:0000256" key="2">
    <source>
        <dbReference type="ARBA" id="ARBA00022842"/>
    </source>
</evidence>
<protein>
    <recommendedName>
        <fullName evidence="4">OSBS enolase-like N-terminal domain-containing protein</fullName>
    </recommendedName>
</protein>
<feature type="domain" description="OSBS enolase-like N-terminal" evidence="4">
    <location>
        <begin position="16"/>
        <end position="98"/>
    </location>
</feature>
<dbReference type="OrthoDB" id="21264at2"/>
<dbReference type="EMBL" id="CP017834">
    <property type="protein sequence ID" value="APJ04927.1"/>
    <property type="molecule type" value="Genomic_DNA"/>
</dbReference>
<accession>A0A1L4D430</accession>
<organism evidence="5 6">
    <name type="scientific">Silvanigrella aquatica</name>
    <dbReference type="NCBI Taxonomy" id="1915309"/>
    <lineage>
        <taxon>Bacteria</taxon>
        <taxon>Pseudomonadati</taxon>
        <taxon>Bdellovibrionota</taxon>
        <taxon>Oligoflexia</taxon>
        <taxon>Silvanigrellales</taxon>
        <taxon>Silvanigrellaceae</taxon>
        <taxon>Silvanigrella</taxon>
    </lineage>
</organism>
<dbReference type="AlphaFoldDB" id="A0A1L4D430"/>
<dbReference type="GO" id="GO:0016829">
    <property type="term" value="F:lyase activity"/>
    <property type="evidence" value="ECO:0007669"/>
    <property type="project" value="UniProtKB-KW"/>
</dbReference>
<keyword evidence="1" id="KW-0479">Metal-binding</keyword>
<gene>
    <name evidence="5" type="ORF">AXG55_13895</name>
</gene>
<evidence type="ECO:0000259" key="4">
    <source>
        <dbReference type="Pfam" id="PF22015"/>
    </source>
</evidence>
<dbReference type="Pfam" id="PF22015">
    <property type="entry name" value="OSBS_N"/>
    <property type="match status" value="1"/>
</dbReference>
<evidence type="ECO:0000313" key="6">
    <source>
        <dbReference type="Proteomes" id="UP000184731"/>
    </source>
</evidence>
<dbReference type="KEGG" id="saqi:AXG55_13895"/>
<dbReference type="STRING" id="1915309.AXG55_13895"/>
<dbReference type="Gene3D" id="3.20.20.120">
    <property type="entry name" value="Enolase-like C-terminal domain"/>
    <property type="match status" value="1"/>
</dbReference>
<evidence type="ECO:0000256" key="1">
    <source>
        <dbReference type="ARBA" id="ARBA00022723"/>
    </source>
</evidence>
<dbReference type="GO" id="GO:0046872">
    <property type="term" value="F:metal ion binding"/>
    <property type="evidence" value="ECO:0007669"/>
    <property type="project" value="UniProtKB-KW"/>
</dbReference>
<evidence type="ECO:0000313" key="5">
    <source>
        <dbReference type="EMBL" id="APJ04927.1"/>
    </source>
</evidence>
<dbReference type="InterPro" id="IPR029017">
    <property type="entry name" value="Enolase-like_N"/>
</dbReference>
<keyword evidence="6" id="KW-1185">Reference proteome</keyword>
<keyword evidence="2" id="KW-0460">Magnesium</keyword>
<proteinExistence type="predicted"/>
<evidence type="ECO:0000256" key="3">
    <source>
        <dbReference type="ARBA" id="ARBA00023239"/>
    </source>
</evidence>
<name>A0A1L4D430_9BACT</name>
<keyword evidence="3" id="KW-0456">Lyase</keyword>
<dbReference type="SUPFAM" id="SSF51604">
    <property type="entry name" value="Enolase C-terminal domain-like"/>
    <property type="match status" value="1"/>
</dbReference>
<sequence>MKLLNINSLKLNIENIEYAKYNLKPIYALNAKENGAQDKEGALLKFAFRDVGFGYSDCFSWETLGDIPLSKQIENLARGIYNSHLEKSLFFAYIDAQYRALKCNIFQDIILPKNHYTCVNLFSLNEKYIENLNQLGFSFIKLKCGMSLAEEYIQIKKITPQLKNNNIKLRLDFNSTLNLNQINHFLENIKDCLDVIHFIEDPIPFNINQWVEIKNKFPYLNMALDRFYGDFNKNNNIVDFIIIKPALQKINDIFNLKGKNLPVLFTSYMDHPFGQLTALYEAALFYKNNIANINQSHCGFLTHNLYEKNIYSETFEIHDTKLIPSFEGTGFGFDGLLKNEVWRRLL</sequence>
<dbReference type="Gene3D" id="3.30.390.10">
    <property type="entry name" value="Enolase-like, N-terminal domain"/>
    <property type="match status" value="1"/>
</dbReference>
<dbReference type="InterPro" id="IPR036849">
    <property type="entry name" value="Enolase-like_C_sf"/>
</dbReference>